<dbReference type="GO" id="GO:0022857">
    <property type="term" value="F:transmembrane transporter activity"/>
    <property type="evidence" value="ECO:0007669"/>
    <property type="project" value="InterPro"/>
</dbReference>
<evidence type="ECO:0000256" key="5">
    <source>
        <dbReference type="ARBA" id="ARBA00022989"/>
    </source>
</evidence>
<feature type="transmembrane region" description="Helical" evidence="7">
    <location>
        <begin position="201"/>
        <end position="220"/>
    </location>
</feature>
<dbReference type="Gene3D" id="1.20.1250.20">
    <property type="entry name" value="MFS general substrate transporter like domains"/>
    <property type="match status" value="2"/>
</dbReference>
<evidence type="ECO:0000256" key="7">
    <source>
        <dbReference type="SAM" id="Phobius"/>
    </source>
</evidence>
<feature type="domain" description="Major facilitator superfamily (MFS) profile" evidence="8">
    <location>
        <begin position="5"/>
        <end position="381"/>
    </location>
</feature>
<feature type="transmembrane region" description="Helical" evidence="7">
    <location>
        <begin position="161"/>
        <end position="180"/>
    </location>
</feature>
<name>A0A076FGV9_9BACT</name>
<keyword evidence="4 7" id="KW-0812">Transmembrane</keyword>
<dbReference type="PANTHER" id="PTHR23521:SF2">
    <property type="entry name" value="TRANSPORTER MFS SUPERFAMILY"/>
    <property type="match status" value="1"/>
</dbReference>
<evidence type="ECO:0000256" key="3">
    <source>
        <dbReference type="ARBA" id="ARBA00022475"/>
    </source>
</evidence>
<feature type="transmembrane region" description="Helical" evidence="7">
    <location>
        <begin position="7"/>
        <end position="32"/>
    </location>
</feature>
<proteinExistence type="predicted"/>
<dbReference type="InterPro" id="IPR011701">
    <property type="entry name" value="MFS"/>
</dbReference>
<dbReference type="KEGG" id="caj:CIG1485E_1220"/>
<dbReference type="Pfam" id="PF07690">
    <property type="entry name" value="MFS_1"/>
    <property type="match status" value="1"/>
</dbReference>
<keyword evidence="5 7" id="KW-1133">Transmembrane helix</keyword>
<dbReference type="HOGENOM" id="CLU_035018_1_1_7"/>
<evidence type="ECO:0000256" key="4">
    <source>
        <dbReference type="ARBA" id="ARBA00022692"/>
    </source>
</evidence>
<dbReference type="SUPFAM" id="SSF103473">
    <property type="entry name" value="MFS general substrate transporter"/>
    <property type="match status" value="1"/>
</dbReference>
<keyword evidence="10" id="KW-1185">Reference proteome</keyword>
<comment type="subcellular location">
    <subcellularLocation>
        <location evidence="1">Cell membrane</location>
        <topology evidence="1">Multi-pass membrane protein</topology>
    </subcellularLocation>
</comment>
<feature type="transmembrane region" description="Helical" evidence="7">
    <location>
        <begin position="97"/>
        <end position="122"/>
    </location>
</feature>
<dbReference type="OrthoDB" id="9797524at2"/>
<feature type="transmembrane region" description="Helical" evidence="7">
    <location>
        <begin position="291"/>
        <end position="309"/>
    </location>
</feature>
<dbReference type="AlphaFoldDB" id="A0A076FGV9"/>
<evidence type="ECO:0000313" key="10">
    <source>
        <dbReference type="Proteomes" id="UP000028486"/>
    </source>
</evidence>
<evidence type="ECO:0000256" key="1">
    <source>
        <dbReference type="ARBA" id="ARBA00004651"/>
    </source>
</evidence>
<dbReference type="PATRIC" id="fig|1244531.5.peg.1322"/>
<dbReference type="Proteomes" id="UP000028486">
    <property type="component" value="Chromosome"/>
</dbReference>
<feature type="transmembrane region" description="Helical" evidence="7">
    <location>
        <begin position="134"/>
        <end position="155"/>
    </location>
</feature>
<feature type="transmembrane region" description="Helical" evidence="7">
    <location>
        <begin position="44"/>
        <end position="62"/>
    </location>
</feature>
<feature type="transmembrane region" description="Helical" evidence="7">
    <location>
        <begin position="232"/>
        <end position="255"/>
    </location>
</feature>
<dbReference type="PANTHER" id="PTHR23521">
    <property type="entry name" value="TRANSPORTER MFS SUPERFAMILY"/>
    <property type="match status" value="1"/>
</dbReference>
<feature type="transmembrane region" description="Helical" evidence="7">
    <location>
        <begin position="356"/>
        <end position="375"/>
    </location>
</feature>
<dbReference type="STRING" id="1244531.CIG2463D_1311"/>
<dbReference type="InterPro" id="IPR036259">
    <property type="entry name" value="MFS_trans_sf"/>
</dbReference>
<protein>
    <submittedName>
        <fullName evidence="9">Major facilitator superfamily transporter, possible sugar permease</fullName>
    </submittedName>
</protein>
<reference evidence="10" key="1">
    <citation type="journal article" date="2014" name="Genome Announc.">
        <title>Complete Genome Sequence of Campylobacter iguaniorum Strain 1485ET, Isolated from a Bearded Dragon (Pogona vitticeps).</title>
        <authorList>
            <person name="Gilbert M.J."/>
            <person name="Miller W.G."/>
            <person name="Yee E."/>
            <person name="Kik M."/>
            <person name="Wagenaar J.A."/>
            <person name="Duim B."/>
        </authorList>
    </citation>
    <scope>NUCLEOTIDE SEQUENCE [LARGE SCALE GENOMIC DNA]</scope>
    <source>
        <strain evidence="10">1485E</strain>
    </source>
</reference>
<gene>
    <name evidence="9" type="ORF">CIG1485E_1220</name>
</gene>
<dbReference type="EMBL" id="CP009043">
    <property type="protein sequence ID" value="AII15054.1"/>
    <property type="molecule type" value="Genomic_DNA"/>
</dbReference>
<dbReference type="CDD" id="cd17477">
    <property type="entry name" value="MFS_YcaD_like"/>
    <property type="match status" value="1"/>
</dbReference>
<keyword evidence="6 7" id="KW-0472">Membrane</keyword>
<keyword evidence="3" id="KW-1003">Cell membrane</keyword>
<organism evidence="9 10">
    <name type="scientific">Campylobacter iguaniorum</name>
    <dbReference type="NCBI Taxonomy" id="1244531"/>
    <lineage>
        <taxon>Bacteria</taxon>
        <taxon>Pseudomonadati</taxon>
        <taxon>Campylobacterota</taxon>
        <taxon>Epsilonproteobacteria</taxon>
        <taxon>Campylobacterales</taxon>
        <taxon>Campylobacteraceae</taxon>
        <taxon>Campylobacter</taxon>
    </lineage>
</organism>
<feature type="transmembrane region" description="Helical" evidence="7">
    <location>
        <begin position="74"/>
        <end position="91"/>
    </location>
</feature>
<dbReference type="PROSITE" id="PS50850">
    <property type="entry name" value="MFS"/>
    <property type="match status" value="1"/>
</dbReference>
<feature type="transmembrane region" description="Helical" evidence="7">
    <location>
        <begin position="267"/>
        <end position="285"/>
    </location>
</feature>
<dbReference type="eggNOG" id="COG0477">
    <property type="taxonomic scope" value="Bacteria"/>
</dbReference>
<dbReference type="InterPro" id="IPR047200">
    <property type="entry name" value="MFS_YcaD-like"/>
</dbReference>
<evidence type="ECO:0000256" key="2">
    <source>
        <dbReference type="ARBA" id="ARBA00022448"/>
    </source>
</evidence>
<evidence type="ECO:0000256" key="6">
    <source>
        <dbReference type="ARBA" id="ARBA00023136"/>
    </source>
</evidence>
<keyword evidence="2" id="KW-0813">Transport</keyword>
<dbReference type="InterPro" id="IPR020846">
    <property type="entry name" value="MFS_dom"/>
</dbReference>
<evidence type="ECO:0000313" key="9">
    <source>
        <dbReference type="EMBL" id="AII15054.1"/>
    </source>
</evidence>
<feature type="transmembrane region" description="Helical" evidence="7">
    <location>
        <begin position="330"/>
        <end position="350"/>
    </location>
</feature>
<accession>A0A076FGV9</accession>
<dbReference type="GO" id="GO:0005886">
    <property type="term" value="C:plasma membrane"/>
    <property type="evidence" value="ECO:0007669"/>
    <property type="project" value="UniProtKB-SubCell"/>
</dbReference>
<evidence type="ECO:0000259" key="8">
    <source>
        <dbReference type="PROSITE" id="PS50850"/>
    </source>
</evidence>
<sequence length="405" mass="44485">MIGIRRVIVSLSALFFGMSFIFVANGLVVSSAGLLLKNLNASEAMIGVVTSCFFIGALVCTLISHKLISKVGHVRAYAIFSAVFAISALLHDLSSNLILWAVLRFMLGFCYYSIVMVIESWLNAKIRNSIRSRILSFYEIVFYLSFGLGSLIMSLNLDTSTVFLVGTFFIILGLIPLNLINIKAPKIPQKANISFPKIYDIAPLALVTSIIAGLCINGFFTMSTLFVLGQGFGAFEAGIFIVCAMCGGFISHMFFGVLSDKFGRKAAIILASFIAFCAAILFIVIKPGIYLQYVIVFFLGVGIFVLYALSLARANDILKDKSMCVEVGRALLFSYLVGSFLSPLIIGLLINLFGEFGFIYFYACVLLLLMVFAVFQRTAPKELEVAFERHSGHSVLFDELKHDNN</sequence>